<dbReference type="GO" id="GO:0008104">
    <property type="term" value="P:intracellular protein localization"/>
    <property type="evidence" value="ECO:0000318"/>
    <property type="project" value="GO_Central"/>
</dbReference>
<feature type="compositionally biased region" description="Gly residues" evidence="2">
    <location>
        <begin position="235"/>
        <end position="254"/>
    </location>
</feature>
<feature type="compositionally biased region" description="Pro residues" evidence="2">
    <location>
        <begin position="411"/>
        <end position="436"/>
    </location>
</feature>
<evidence type="ECO:0000256" key="2">
    <source>
        <dbReference type="SAM" id="MobiDB-lite"/>
    </source>
</evidence>
<dbReference type="GO" id="GO:0015031">
    <property type="term" value="P:protein transport"/>
    <property type="evidence" value="ECO:0007669"/>
    <property type="project" value="InterPro"/>
</dbReference>
<dbReference type="OrthoDB" id="29853at2759"/>
<reference evidence="3 4" key="1">
    <citation type="journal article" date="2007" name="Science">
        <title>The Chlamydomonas genome reveals the evolution of key animal and plant functions.</title>
        <authorList>
            <person name="Merchant S.S."/>
            <person name="Prochnik S.E."/>
            <person name="Vallon O."/>
            <person name="Harris E.H."/>
            <person name="Karpowicz S.J."/>
            <person name="Witman G.B."/>
            <person name="Terry A."/>
            <person name="Salamov A."/>
            <person name="Fritz-Laylin L.K."/>
            <person name="Marechal-Drouard L."/>
            <person name="Marshall W.F."/>
            <person name="Qu L.H."/>
            <person name="Nelson D.R."/>
            <person name="Sanderfoot A.A."/>
            <person name="Spalding M.H."/>
            <person name="Kapitonov V.V."/>
            <person name="Ren Q."/>
            <person name="Ferris P."/>
            <person name="Lindquist E."/>
            <person name="Shapiro H."/>
            <person name="Lucas S.M."/>
            <person name="Grimwood J."/>
            <person name="Schmutz J."/>
            <person name="Cardol P."/>
            <person name="Cerutti H."/>
            <person name="Chanfreau G."/>
            <person name="Chen C.L."/>
            <person name="Cognat V."/>
            <person name="Croft M.T."/>
            <person name="Dent R."/>
            <person name="Dutcher S."/>
            <person name="Fernandez E."/>
            <person name="Fukuzawa H."/>
            <person name="Gonzalez-Ballester D."/>
            <person name="Gonzalez-Halphen D."/>
            <person name="Hallmann A."/>
            <person name="Hanikenne M."/>
            <person name="Hippler M."/>
            <person name="Inwood W."/>
            <person name="Jabbari K."/>
            <person name="Kalanon M."/>
            <person name="Kuras R."/>
            <person name="Lefebvre P.A."/>
            <person name="Lemaire S.D."/>
            <person name="Lobanov A.V."/>
            <person name="Lohr M."/>
            <person name="Manuell A."/>
            <person name="Meier I."/>
            <person name="Mets L."/>
            <person name="Mittag M."/>
            <person name="Mittelmeier T."/>
            <person name="Moroney J.V."/>
            <person name="Moseley J."/>
            <person name="Napoli C."/>
            <person name="Nedelcu A.M."/>
            <person name="Niyogi K."/>
            <person name="Novoselov S.V."/>
            <person name="Paulsen I.T."/>
            <person name="Pazour G."/>
            <person name="Purton S."/>
            <person name="Ral J.P."/>
            <person name="Riano-Pachon D.M."/>
            <person name="Riekhof W."/>
            <person name="Rymarquis L."/>
            <person name="Schroda M."/>
            <person name="Stern D."/>
            <person name="Umen J."/>
            <person name="Willows R."/>
            <person name="Wilson N."/>
            <person name="Zimmer S.L."/>
            <person name="Allmer J."/>
            <person name="Balk J."/>
            <person name="Bisova K."/>
            <person name="Chen C.J."/>
            <person name="Elias M."/>
            <person name="Gendler K."/>
            <person name="Hauser C."/>
            <person name="Lamb M.R."/>
            <person name="Ledford H."/>
            <person name="Long J.C."/>
            <person name="Minagawa J."/>
            <person name="Page M.D."/>
            <person name="Pan J."/>
            <person name="Pootakham W."/>
            <person name="Roje S."/>
            <person name="Rose A."/>
            <person name="Stahlberg E."/>
            <person name="Terauchi A.M."/>
            <person name="Yang P."/>
            <person name="Ball S."/>
            <person name="Bowler C."/>
            <person name="Dieckmann C.L."/>
            <person name="Gladyshev V.N."/>
            <person name="Green P."/>
            <person name="Jorgensen R."/>
            <person name="Mayfield S."/>
            <person name="Mueller-Roeber B."/>
            <person name="Rajamani S."/>
            <person name="Sayre R.T."/>
            <person name="Brokstein P."/>
            <person name="Dubchak I."/>
            <person name="Goodstein D."/>
            <person name="Hornick L."/>
            <person name="Huang Y.W."/>
            <person name="Jhaveri J."/>
            <person name="Luo Y."/>
            <person name="Martinez D."/>
            <person name="Ngau W.C."/>
            <person name="Otillar B."/>
            <person name="Poliakov A."/>
            <person name="Porter A."/>
            <person name="Szajkowski L."/>
            <person name="Werner G."/>
            <person name="Zhou K."/>
            <person name="Grigoriev I.V."/>
            <person name="Rokhsar D.S."/>
            <person name="Grossman A.R."/>
        </authorList>
    </citation>
    <scope>NUCLEOTIDE SEQUENCE [LARGE SCALE GENOMIC DNA]</scope>
    <source>
        <strain evidence="4">CC-503</strain>
    </source>
</reference>
<evidence type="ECO:0008006" key="5">
    <source>
        <dbReference type="Google" id="ProtNLM"/>
    </source>
</evidence>
<protein>
    <recommendedName>
        <fullName evidence="5">IST1-like protein</fullName>
    </recommendedName>
</protein>
<sequence>MFGNKFNTAKVETTSRLCVGRIKLLRNKKQVQLKQSQRDIAELLRAGKQEFARIRVEGVIREKLLLQAYEILELYLELITVRAQLLAKTKELPRDMMEAVSSIIYAAQRINDLPELSTLRQLFGAKYGKEYATEASADATTAKWQVNANLIRCLLVEAPQPEEKLAMLSEIAQEGGVEWDLAAAAREMGVMAPGGAMQAGAMPLPPLTAHSSGHSISSAAGGGGGGAAGPAAIAGPGGGGVGGGGGGGGGGHGGLPPPPHQQQHPAAAQYANAHQAAAAAAAAAAQANAAAAYAAQMAHGGGGAPPPPGHPSGGPPPSGSGAPPPPGWLVAPGSEHGAPPPPVGPPAAAGFQHPPAHGGPGAAAPPPPAVAHDDGDPRPGGSGFVVRSNEDIQRAYDAALGPPSKGAPAAPQLPPDNSPHLPSPPATLPGSAPPPQVEDEYEELTRRLEALKKS</sequence>
<dbReference type="PANTHER" id="PTHR12161:SF5">
    <property type="entry name" value="IST1 HOMOLOG"/>
    <property type="match status" value="1"/>
</dbReference>
<evidence type="ECO:0000313" key="4">
    <source>
        <dbReference type="Proteomes" id="UP000006906"/>
    </source>
</evidence>
<feature type="compositionally biased region" description="Basic and acidic residues" evidence="2">
    <location>
        <begin position="443"/>
        <end position="454"/>
    </location>
</feature>
<dbReference type="GeneID" id="5716064"/>
<feature type="compositionally biased region" description="Low complexity" evidence="2">
    <location>
        <begin position="261"/>
        <end position="271"/>
    </location>
</feature>
<dbReference type="STRING" id="3055.A0A2K3DA55"/>
<keyword evidence="4" id="KW-1185">Reference proteome</keyword>
<gene>
    <name evidence="3" type="ORF">CHLRE_10g435400v5</name>
</gene>
<dbReference type="Pfam" id="PF03398">
    <property type="entry name" value="Ist1"/>
    <property type="match status" value="1"/>
</dbReference>
<evidence type="ECO:0000313" key="3">
    <source>
        <dbReference type="EMBL" id="PNW77413.1"/>
    </source>
</evidence>
<dbReference type="AlphaFoldDB" id="A0A2K3DA55"/>
<dbReference type="InParanoid" id="A0A2K3DA55"/>
<dbReference type="EMBL" id="CM008971">
    <property type="protein sequence ID" value="PNW77413.1"/>
    <property type="molecule type" value="Genomic_DNA"/>
</dbReference>
<name>A0A2K3DA55_CHLRE</name>
<dbReference type="RefSeq" id="XP_042920109.1">
    <property type="nucleotide sequence ID" value="XM_043066712.1"/>
</dbReference>
<dbReference type="Proteomes" id="UP000006906">
    <property type="component" value="Chromosome 10"/>
</dbReference>
<dbReference type="OMA" id="PQPMNFP"/>
<dbReference type="FunFam" id="1.20.1260.60:FF:000002">
    <property type="entry name" value="Vacuolar protein sorting-associated protein IST1"/>
    <property type="match status" value="1"/>
</dbReference>
<dbReference type="KEGG" id="cre:CHLRE_10g435400v5"/>
<organism evidence="3 4">
    <name type="scientific">Chlamydomonas reinhardtii</name>
    <name type="common">Chlamydomonas smithii</name>
    <dbReference type="NCBI Taxonomy" id="3055"/>
    <lineage>
        <taxon>Eukaryota</taxon>
        <taxon>Viridiplantae</taxon>
        <taxon>Chlorophyta</taxon>
        <taxon>core chlorophytes</taxon>
        <taxon>Chlorophyceae</taxon>
        <taxon>CS clade</taxon>
        <taxon>Chlamydomonadales</taxon>
        <taxon>Chlamydomonadaceae</taxon>
        <taxon>Chlamydomonas</taxon>
    </lineage>
</organism>
<proteinExistence type="inferred from homology"/>
<dbReference type="Gramene" id="PNW77413">
    <property type="protein sequence ID" value="PNW77413"/>
    <property type="gene ID" value="CHLRE_10g435400v5"/>
</dbReference>
<feature type="compositionally biased region" description="Low complexity" evidence="2">
    <location>
        <begin position="346"/>
        <end position="356"/>
    </location>
</feature>
<feature type="compositionally biased region" description="Pro residues" evidence="2">
    <location>
        <begin position="304"/>
        <end position="327"/>
    </location>
</feature>
<dbReference type="InterPro" id="IPR042277">
    <property type="entry name" value="IST1-like"/>
</dbReference>
<comment type="similarity">
    <text evidence="1">Belongs to the IST1 family.</text>
</comment>
<feature type="region of interest" description="Disordered" evidence="2">
    <location>
        <begin position="297"/>
        <end position="454"/>
    </location>
</feature>
<evidence type="ECO:0000256" key="1">
    <source>
        <dbReference type="ARBA" id="ARBA00005536"/>
    </source>
</evidence>
<dbReference type="PANTHER" id="PTHR12161">
    <property type="entry name" value="IST1 FAMILY MEMBER"/>
    <property type="match status" value="1"/>
</dbReference>
<dbReference type="Gene3D" id="1.20.1260.60">
    <property type="entry name" value="Vacuolar protein sorting-associated protein Ist1"/>
    <property type="match status" value="1"/>
</dbReference>
<dbReference type="InterPro" id="IPR005061">
    <property type="entry name" value="Ist1"/>
</dbReference>
<accession>A0A2K3DA55</accession>
<feature type="compositionally biased region" description="Low complexity" evidence="2">
    <location>
        <begin position="209"/>
        <end position="219"/>
    </location>
</feature>
<feature type="region of interest" description="Disordered" evidence="2">
    <location>
        <begin position="202"/>
        <end position="271"/>
    </location>
</feature>